<dbReference type="InterPro" id="IPR010021">
    <property type="entry name" value="PGPP1/Gep4"/>
</dbReference>
<dbReference type="PANTHER" id="PTHR19288:SF25">
    <property type="entry name" value="PHOSPHATIDYLGLYCEROPHOSPHATASE GEP4, MITOCHONDRIAL"/>
    <property type="match status" value="1"/>
</dbReference>
<keyword evidence="2" id="KW-1185">Reference proteome</keyword>
<evidence type="ECO:0000313" key="1">
    <source>
        <dbReference type="EMBL" id="SDJ73627.1"/>
    </source>
</evidence>
<dbReference type="NCBIfam" id="TIGR01549">
    <property type="entry name" value="HAD-SF-IA-v1"/>
    <property type="match status" value="1"/>
</dbReference>
<dbReference type="STRING" id="426701.SAMN04488098_100340"/>
<dbReference type="NCBIfam" id="TIGR01668">
    <property type="entry name" value="YqeG_hyp_ppase"/>
    <property type="match status" value="1"/>
</dbReference>
<dbReference type="InterPro" id="IPR036412">
    <property type="entry name" value="HAD-like_sf"/>
</dbReference>
<dbReference type="RefSeq" id="WP_091264615.1">
    <property type="nucleotide sequence ID" value="NZ_FNFK01000003.1"/>
</dbReference>
<name>A0A1G8W6A5_9LACT</name>
<dbReference type="InterPro" id="IPR023214">
    <property type="entry name" value="HAD_sf"/>
</dbReference>
<organism evidence="1 2">
    <name type="scientific">Alkalibacterium thalassium</name>
    <dbReference type="NCBI Taxonomy" id="426701"/>
    <lineage>
        <taxon>Bacteria</taxon>
        <taxon>Bacillati</taxon>
        <taxon>Bacillota</taxon>
        <taxon>Bacilli</taxon>
        <taxon>Lactobacillales</taxon>
        <taxon>Carnobacteriaceae</taxon>
        <taxon>Alkalibacterium</taxon>
    </lineage>
</organism>
<dbReference type="Proteomes" id="UP000199433">
    <property type="component" value="Unassembled WGS sequence"/>
</dbReference>
<dbReference type="NCBIfam" id="TIGR01662">
    <property type="entry name" value="HAD-SF-IIIA"/>
    <property type="match status" value="1"/>
</dbReference>
<dbReference type="Gene3D" id="3.40.50.1000">
    <property type="entry name" value="HAD superfamily/HAD-like"/>
    <property type="match status" value="1"/>
</dbReference>
<sequence length="181" mass="20822">MLNSFKPTWMVETIYQITPEQLKNAGIKAVLTDLDNTLIAWNNPEATEETIGWIKLMKENDIEVIILSNNTRKRVGKVAGILDLEFVPNALKPFQRGFKKALKEFKLDKSEVMMVGDQIITDIKGANHAGIRSVLVKPILDSDAWNTRLNRFVELKIMNYLIEKDPDMKWRGSLHDRNRTK</sequence>
<gene>
    <name evidence="1" type="ORF">SAMN04488098_100340</name>
</gene>
<proteinExistence type="predicted"/>
<dbReference type="AlphaFoldDB" id="A0A1G8W6A5"/>
<dbReference type="InterPro" id="IPR006549">
    <property type="entry name" value="HAD-SF_hydro_IIIA"/>
</dbReference>
<dbReference type="Pfam" id="PF00702">
    <property type="entry name" value="Hydrolase"/>
    <property type="match status" value="1"/>
</dbReference>
<protein>
    <submittedName>
        <fullName evidence="1">Uncharacterized protein</fullName>
    </submittedName>
</protein>
<accession>A0A1G8W6A5</accession>
<dbReference type="GO" id="GO:0005737">
    <property type="term" value="C:cytoplasm"/>
    <property type="evidence" value="ECO:0007669"/>
    <property type="project" value="TreeGrafter"/>
</dbReference>
<dbReference type="InterPro" id="IPR006439">
    <property type="entry name" value="HAD-SF_hydro_IA"/>
</dbReference>
<evidence type="ECO:0000313" key="2">
    <source>
        <dbReference type="Proteomes" id="UP000199433"/>
    </source>
</evidence>
<dbReference type="OrthoDB" id="9787572at2"/>
<dbReference type="GO" id="GO:0008962">
    <property type="term" value="F:phosphatidylglycerophosphatase activity"/>
    <property type="evidence" value="ECO:0007669"/>
    <property type="project" value="InterPro"/>
</dbReference>
<dbReference type="EMBL" id="FNFK01000003">
    <property type="protein sequence ID" value="SDJ73627.1"/>
    <property type="molecule type" value="Genomic_DNA"/>
</dbReference>
<dbReference type="SUPFAM" id="SSF56784">
    <property type="entry name" value="HAD-like"/>
    <property type="match status" value="1"/>
</dbReference>
<reference evidence="2" key="1">
    <citation type="submission" date="2016-10" db="EMBL/GenBank/DDBJ databases">
        <authorList>
            <person name="Varghese N."/>
            <person name="Submissions S."/>
        </authorList>
    </citation>
    <scope>NUCLEOTIDE SEQUENCE [LARGE SCALE GENOMIC DNA]</scope>
    <source>
        <strain evidence="2">DSM 19181</strain>
    </source>
</reference>
<dbReference type="CDD" id="cd16416">
    <property type="entry name" value="HAD_BsYqeG-like"/>
    <property type="match status" value="1"/>
</dbReference>
<dbReference type="PANTHER" id="PTHR19288">
    <property type="entry name" value="4-NITROPHENYLPHOSPHATASE-RELATED"/>
    <property type="match status" value="1"/>
</dbReference>